<evidence type="ECO:0000256" key="5">
    <source>
        <dbReference type="ARBA" id="ARBA00023242"/>
    </source>
</evidence>
<sequence length="541" mass="61640">MTSFAGAPTDEEVERFNVCLLEMIVEGMLPFDVVENRGLRNLIEHLGPRYTLPTRKTVECTLIPGLYENIMSEVAELISNAKHVAVTIDIWTYTNSDPYVTATAHFIDTNIRYRPLVLSTKKLIANYTAKYLSEVLLEIFQWWNIEKKISVIIADPKAVIKSAIQLLGIESIPCTGHSLNNVINNSLKLDVNENDPLANVNSYQVQIINLVKLCRSIAKYFKFNQIPRRLLREKLKELNYTVLKLKLDDSSKWNSTLVMMERFLKIKKPLTSLSLLILRCPQMPTTEQWTIMEDLVMLLKPFEMMTMQLTEDHRPTLGIIIPLIRGLLLSLENRTPKTSSGTFLKETLICNVMKVFGSFELMQPSSYYAKATILDPRFKKAAFTSSSQSDNVELNIVYEVNDLLKIKKECDTATIDIVTTSQQTTDFTNSTENLLDYLQDKVTTIWSKSNCTNTTAVTLIKQYMDLTYLNLLEDPIQFWKTHNSLLGPLSDVALKYACIPALSVSSEIMFSRAGKVEIQRKNKLSPKDIDTMIFLNKNIGK</sequence>
<reference evidence="8" key="1">
    <citation type="submission" date="2025-08" db="UniProtKB">
        <authorList>
            <consortium name="RefSeq"/>
        </authorList>
    </citation>
    <scope>IDENTIFICATION</scope>
    <source>
        <tissue evidence="8">Whole body</tissue>
    </source>
</reference>
<comment type="subcellular location">
    <subcellularLocation>
        <location evidence="1">Nucleus</location>
    </subcellularLocation>
</comment>
<gene>
    <name evidence="8" type="primary">LOC112683451</name>
</gene>
<evidence type="ECO:0000256" key="1">
    <source>
        <dbReference type="ARBA" id="ARBA00004123"/>
    </source>
</evidence>
<dbReference type="GO" id="GO:0005634">
    <property type="term" value="C:nucleus"/>
    <property type="evidence" value="ECO:0007669"/>
    <property type="project" value="UniProtKB-SubCell"/>
</dbReference>
<organism evidence="7 8">
    <name type="scientific">Sipha flava</name>
    <name type="common">yellow sugarcane aphid</name>
    <dbReference type="NCBI Taxonomy" id="143950"/>
    <lineage>
        <taxon>Eukaryota</taxon>
        <taxon>Metazoa</taxon>
        <taxon>Ecdysozoa</taxon>
        <taxon>Arthropoda</taxon>
        <taxon>Hexapoda</taxon>
        <taxon>Insecta</taxon>
        <taxon>Pterygota</taxon>
        <taxon>Neoptera</taxon>
        <taxon>Paraneoptera</taxon>
        <taxon>Hemiptera</taxon>
        <taxon>Sternorrhyncha</taxon>
        <taxon>Aphidomorpha</taxon>
        <taxon>Aphidoidea</taxon>
        <taxon>Aphididae</taxon>
        <taxon>Sipha</taxon>
    </lineage>
</organism>
<keyword evidence="7" id="KW-1185">Reference proteome</keyword>
<accession>A0A8B8FHV9</accession>
<dbReference type="GO" id="GO:0046983">
    <property type="term" value="F:protein dimerization activity"/>
    <property type="evidence" value="ECO:0007669"/>
    <property type="project" value="InterPro"/>
</dbReference>
<name>A0A8B8FHV9_9HEMI</name>
<dbReference type="PANTHER" id="PTHR46481:SF10">
    <property type="entry name" value="ZINC FINGER BED DOMAIN-CONTAINING PROTEIN 39"/>
    <property type="match status" value="1"/>
</dbReference>
<evidence type="ECO:0000256" key="3">
    <source>
        <dbReference type="ARBA" id="ARBA00022771"/>
    </source>
</evidence>
<dbReference type="InterPro" id="IPR008906">
    <property type="entry name" value="HATC_C_dom"/>
</dbReference>
<evidence type="ECO:0000313" key="8">
    <source>
        <dbReference type="RefSeq" id="XP_025410288.1"/>
    </source>
</evidence>
<keyword evidence="5" id="KW-0539">Nucleus</keyword>
<evidence type="ECO:0000256" key="4">
    <source>
        <dbReference type="ARBA" id="ARBA00022833"/>
    </source>
</evidence>
<evidence type="ECO:0000256" key="2">
    <source>
        <dbReference type="ARBA" id="ARBA00022723"/>
    </source>
</evidence>
<proteinExistence type="predicted"/>
<dbReference type="InterPro" id="IPR052035">
    <property type="entry name" value="ZnF_BED_domain_contain"/>
</dbReference>
<keyword evidence="3" id="KW-0863">Zinc-finger</keyword>
<keyword evidence="4" id="KW-0862">Zinc</keyword>
<dbReference type="PANTHER" id="PTHR46481">
    <property type="entry name" value="ZINC FINGER BED DOMAIN-CONTAINING PROTEIN 4"/>
    <property type="match status" value="1"/>
</dbReference>
<dbReference type="AlphaFoldDB" id="A0A8B8FHV9"/>
<feature type="domain" description="HAT C-terminal dimerisation" evidence="6">
    <location>
        <begin position="462"/>
        <end position="539"/>
    </location>
</feature>
<dbReference type="GeneID" id="112683451"/>
<dbReference type="SUPFAM" id="SSF53098">
    <property type="entry name" value="Ribonuclease H-like"/>
    <property type="match status" value="1"/>
</dbReference>
<evidence type="ECO:0000259" key="6">
    <source>
        <dbReference type="Pfam" id="PF05699"/>
    </source>
</evidence>
<dbReference type="RefSeq" id="XP_025410288.1">
    <property type="nucleotide sequence ID" value="XM_025554503.1"/>
</dbReference>
<evidence type="ECO:0000313" key="7">
    <source>
        <dbReference type="Proteomes" id="UP000694846"/>
    </source>
</evidence>
<dbReference type="OrthoDB" id="6594463at2759"/>
<dbReference type="GO" id="GO:0008270">
    <property type="term" value="F:zinc ion binding"/>
    <property type="evidence" value="ECO:0007669"/>
    <property type="project" value="UniProtKB-KW"/>
</dbReference>
<dbReference type="Pfam" id="PF05699">
    <property type="entry name" value="Dimer_Tnp_hAT"/>
    <property type="match status" value="1"/>
</dbReference>
<dbReference type="Proteomes" id="UP000694846">
    <property type="component" value="Unplaced"/>
</dbReference>
<keyword evidence="2" id="KW-0479">Metal-binding</keyword>
<protein>
    <submittedName>
        <fullName evidence="8">Zinc finger BED domain-containing protein 1-like</fullName>
    </submittedName>
</protein>
<dbReference type="InterPro" id="IPR012337">
    <property type="entry name" value="RNaseH-like_sf"/>
</dbReference>
<dbReference type="SUPFAM" id="SSF140996">
    <property type="entry name" value="Hermes dimerisation domain"/>
    <property type="match status" value="1"/>
</dbReference>